<evidence type="ECO:0000259" key="1">
    <source>
        <dbReference type="SMART" id="SM00594"/>
    </source>
</evidence>
<evidence type="ECO:0000313" key="2">
    <source>
        <dbReference type="EMBL" id="CAA7028044.1"/>
    </source>
</evidence>
<protein>
    <recommendedName>
        <fullName evidence="1">UAS domain-containing protein</fullName>
    </recommendedName>
</protein>
<dbReference type="AlphaFoldDB" id="A0A6D2IK91"/>
<dbReference type="PANTHER" id="PTHR23322:SF78">
    <property type="entry name" value="PLANT UBX DOMAIN-CONTAINING PROTEIN 16-RELATED"/>
    <property type="match status" value="1"/>
</dbReference>
<dbReference type="SMART" id="SM00594">
    <property type="entry name" value="UAS"/>
    <property type="match status" value="1"/>
</dbReference>
<dbReference type="InterPro" id="IPR050730">
    <property type="entry name" value="UBX_domain-protein"/>
</dbReference>
<proteinExistence type="predicted"/>
<dbReference type="GO" id="GO:0043130">
    <property type="term" value="F:ubiquitin binding"/>
    <property type="evidence" value="ECO:0007669"/>
    <property type="project" value="TreeGrafter"/>
</dbReference>
<name>A0A6D2IK91_9BRAS</name>
<dbReference type="PANTHER" id="PTHR23322">
    <property type="entry name" value="FAS-ASSOCIATED PROTEIN"/>
    <property type="match status" value="1"/>
</dbReference>
<sequence length="225" mass="25241">MKSAKSANHQNLISSFVEIAVGETKAYATRFLKSTSWDLEEAINLYFMIRGHNDTQDKLCPPANWDSNKPEPSDSALGGSGLSLSSLFRPPLKLLFQGSFEEARSTSCWKNQWLLVNLQSTTEFASHALNRDLWSNEAVSQATESSFVLCQVYDDTAEGQKISTLYKIETAPPVVLLIDPITCEKMRSWSGAIEAQGYDVHRCCRASSRTLCFSDKKKRTTFFFN</sequence>
<dbReference type="SUPFAM" id="SSF46934">
    <property type="entry name" value="UBA-like"/>
    <property type="match status" value="1"/>
</dbReference>
<organism evidence="2 3">
    <name type="scientific">Microthlaspi erraticum</name>
    <dbReference type="NCBI Taxonomy" id="1685480"/>
    <lineage>
        <taxon>Eukaryota</taxon>
        <taxon>Viridiplantae</taxon>
        <taxon>Streptophyta</taxon>
        <taxon>Embryophyta</taxon>
        <taxon>Tracheophyta</taxon>
        <taxon>Spermatophyta</taxon>
        <taxon>Magnoliopsida</taxon>
        <taxon>eudicotyledons</taxon>
        <taxon>Gunneridae</taxon>
        <taxon>Pentapetalae</taxon>
        <taxon>rosids</taxon>
        <taxon>malvids</taxon>
        <taxon>Brassicales</taxon>
        <taxon>Brassicaceae</taxon>
        <taxon>Coluteocarpeae</taxon>
        <taxon>Microthlaspi</taxon>
    </lineage>
</organism>
<evidence type="ECO:0000313" key="3">
    <source>
        <dbReference type="Proteomes" id="UP000467841"/>
    </source>
</evidence>
<dbReference type="Pfam" id="PF13899">
    <property type="entry name" value="Thioredoxin_7"/>
    <property type="match status" value="1"/>
</dbReference>
<comment type="caution">
    <text evidence="2">The sequence shown here is derived from an EMBL/GenBank/DDBJ whole genome shotgun (WGS) entry which is preliminary data.</text>
</comment>
<dbReference type="InterPro" id="IPR036249">
    <property type="entry name" value="Thioredoxin-like_sf"/>
</dbReference>
<dbReference type="SUPFAM" id="SSF52833">
    <property type="entry name" value="Thioredoxin-like"/>
    <property type="match status" value="1"/>
</dbReference>
<reference evidence="2" key="1">
    <citation type="submission" date="2020-01" db="EMBL/GenBank/DDBJ databases">
        <authorList>
            <person name="Mishra B."/>
        </authorList>
    </citation>
    <scope>NUCLEOTIDE SEQUENCE [LARGE SCALE GENOMIC DNA]</scope>
</reference>
<dbReference type="GO" id="GO:0043161">
    <property type="term" value="P:proteasome-mediated ubiquitin-dependent protein catabolic process"/>
    <property type="evidence" value="ECO:0007669"/>
    <property type="project" value="TreeGrafter"/>
</dbReference>
<dbReference type="GO" id="GO:0005634">
    <property type="term" value="C:nucleus"/>
    <property type="evidence" value="ECO:0007669"/>
    <property type="project" value="TreeGrafter"/>
</dbReference>
<dbReference type="OrthoDB" id="1733707at2759"/>
<dbReference type="Proteomes" id="UP000467841">
    <property type="component" value="Unassembled WGS sequence"/>
</dbReference>
<dbReference type="Gene3D" id="1.10.8.10">
    <property type="entry name" value="DNA helicase RuvA subunit, C-terminal domain"/>
    <property type="match status" value="1"/>
</dbReference>
<dbReference type="Pfam" id="PF14555">
    <property type="entry name" value="UBA_4"/>
    <property type="match status" value="1"/>
</dbReference>
<accession>A0A6D2IK91</accession>
<dbReference type="InterPro" id="IPR006577">
    <property type="entry name" value="UAS"/>
</dbReference>
<feature type="domain" description="UAS" evidence="1">
    <location>
        <begin position="83"/>
        <end position="205"/>
    </location>
</feature>
<dbReference type="CDD" id="cd02958">
    <property type="entry name" value="UAS"/>
    <property type="match status" value="1"/>
</dbReference>
<keyword evidence="3" id="KW-1185">Reference proteome</keyword>
<dbReference type="InterPro" id="IPR009060">
    <property type="entry name" value="UBA-like_sf"/>
</dbReference>
<gene>
    <name evidence="2" type="ORF">MERR_LOCUS15279</name>
</gene>
<dbReference type="EMBL" id="CACVBM020001063">
    <property type="protein sequence ID" value="CAA7028044.1"/>
    <property type="molecule type" value="Genomic_DNA"/>
</dbReference>
<dbReference type="Gene3D" id="3.40.30.10">
    <property type="entry name" value="Glutaredoxin"/>
    <property type="match status" value="1"/>
</dbReference>